<dbReference type="EMBL" id="LGIA01000098">
    <property type="protein sequence ID" value="KOH45586.1"/>
    <property type="molecule type" value="Genomic_DNA"/>
</dbReference>
<evidence type="ECO:0000256" key="1">
    <source>
        <dbReference type="ARBA" id="ARBA00004651"/>
    </source>
</evidence>
<sequence length="86" mass="9789">MPYRLYAVVLLLLLVLTFISIAITDINLGAFTVVGALLLASIKSGLVLVYFMHLKFDKAYIQIMVGMVFILFIAIVLVTFFDYYFR</sequence>
<evidence type="ECO:0008006" key="9">
    <source>
        <dbReference type="Google" id="ProtNLM"/>
    </source>
</evidence>
<feature type="transmembrane region" description="Helical" evidence="6">
    <location>
        <begin position="32"/>
        <end position="51"/>
    </location>
</feature>
<keyword evidence="2" id="KW-1003">Cell membrane</keyword>
<keyword evidence="5 6" id="KW-0472">Membrane</keyword>
<dbReference type="NCBIfam" id="TIGR02229">
    <property type="entry name" value="caa3_sub_IV"/>
    <property type="match status" value="1"/>
</dbReference>
<evidence type="ECO:0000256" key="4">
    <source>
        <dbReference type="ARBA" id="ARBA00022989"/>
    </source>
</evidence>
<comment type="subcellular location">
    <subcellularLocation>
        <location evidence="1">Cell membrane</location>
        <topology evidence="1">Multi-pass membrane protein</topology>
    </subcellularLocation>
</comment>
<keyword evidence="4 6" id="KW-1133">Transmembrane helix</keyword>
<dbReference type="PATRIC" id="fig|1409788.3.peg.1645"/>
<organism evidence="7 8">
    <name type="scientific">Sunxiuqinia dokdonensis</name>
    <dbReference type="NCBI Taxonomy" id="1409788"/>
    <lineage>
        <taxon>Bacteria</taxon>
        <taxon>Pseudomonadati</taxon>
        <taxon>Bacteroidota</taxon>
        <taxon>Bacteroidia</taxon>
        <taxon>Marinilabiliales</taxon>
        <taxon>Prolixibacteraceae</taxon>
        <taxon>Sunxiuqinia</taxon>
    </lineage>
</organism>
<reference evidence="8" key="1">
    <citation type="submission" date="2015-07" db="EMBL/GenBank/DDBJ databases">
        <title>Genome sequencing of Sunxiuqinia dokdonensis strain SK.</title>
        <authorList>
            <person name="Ahn S."/>
            <person name="Kim B.-C."/>
        </authorList>
    </citation>
    <scope>NUCLEOTIDE SEQUENCE [LARGE SCALE GENOMIC DNA]</scope>
    <source>
        <strain evidence="8">SK</strain>
    </source>
</reference>
<evidence type="ECO:0000256" key="5">
    <source>
        <dbReference type="ARBA" id="ARBA00023136"/>
    </source>
</evidence>
<dbReference type="Proteomes" id="UP000036958">
    <property type="component" value="Unassembled WGS sequence"/>
</dbReference>
<dbReference type="Pfam" id="PF03626">
    <property type="entry name" value="COX4_pro"/>
    <property type="match status" value="1"/>
</dbReference>
<dbReference type="GO" id="GO:0005886">
    <property type="term" value="C:plasma membrane"/>
    <property type="evidence" value="ECO:0007669"/>
    <property type="project" value="UniProtKB-SubCell"/>
</dbReference>
<evidence type="ECO:0000313" key="7">
    <source>
        <dbReference type="EMBL" id="KOH45586.1"/>
    </source>
</evidence>
<accession>A0A0L8VAV0</accession>
<name>A0A0L8VAV0_9BACT</name>
<keyword evidence="8" id="KW-1185">Reference proteome</keyword>
<dbReference type="InterPro" id="IPR005171">
    <property type="entry name" value="Cyt_c_oxidase_su4_prok"/>
</dbReference>
<evidence type="ECO:0000256" key="6">
    <source>
        <dbReference type="SAM" id="Phobius"/>
    </source>
</evidence>
<protein>
    <recommendedName>
        <fullName evidence="9">Cytochrome-c oxidase</fullName>
    </recommendedName>
</protein>
<keyword evidence="3 6" id="KW-0812">Transmembrane</keyword>
<comment type="caution">
    <text evidence="7">The sequence shown here is derived from an EMBL/GenBank/DDBJ whole genome shotgun (WGS) entry which is preliminary data.</text>
</comment>
<dbReference type="InterPro" id="IPR011743">
    <property type="entry name" value="Caa3_sub_IV"/>
</dbReference>
<evidence type="ECO:0000256" key="2">
    <source>
        <dbReference type="ARBA" id="ARBA00022475"/>
    </source>
</evidence>
<dbReference type="STRING" id="1409788.NC99_16010"/>
<feature type="transmembrane region" description="Helical" evidence="6">
    <location>
        <begin position="63"/>
        <end position="85"/>
    </location>
</feature>
<dbReference type="AlphaFoldDB" id="A0A0L8VAV0"/>
<evidence type="ECO:0000256" key="3">
    <source>
        <dbReference type="ARBA" id="ARBA00022692"/>
    </source>
</evidence>
<proteinExistence type="predicted"/>
<gene>
    <name evidence="7" type="ORF">NC99_16010</name>
</gene>
<evidence type="ECO:0000313" key="8">
    <source>
        <dbReference type="Proteomes" id="UP000036958"/>
    </source>
</evidence>